<feature type="region of interest" description="Disordered" evidence="1">
    <location>
        <begin position="99"/>
        <end position="135"/>
    </location>
</feature>
<dbReference type="Proteomes" id="UP000663877">
    <property type="component" value="Unassembled WGS sequence"/>
</dbReference>
<dbReference type="PROSITE" id="PS50143">
    <property type="entry name" value="BIR_REPEAT_2"/>
    <property type="match status" value="3"/>
</dbReference>
<accession>A0A815NMT5</accession>
<evidence type="ECO:0000256" key="1">
    <source>
        <dbReference type="SAM" id="MobiDB-lite"/>
    </source>
</evidence>
<evidence type="ECO:0000313" key="2">
    <source>
        <dbReference type="EMBL" id="CAF1161657.1"/>
    </source>
</evidence>
<dbReference type="EMBL" id="CAJNOI010000179">
    <property type="protein sequence ID" value="CAF1161657.1"/>
    <property type="molecule type" value="Genomic_DNA"/>
</dbReference>
<sequence length="691" mass="77012">MKQLPSKSNAPASNITSIVSTLIMKPGIYNQNHLNSAGFKYTGNGDTARCKDCGLEVSNWKATMHPYTIHSQQKPECPFILSLKQPLIPNKASTSLTTTTIRSIPIKTEPENPSKRKKDELENPSKRQKTEPINSEGLLNTLLETNLLKQVRRRTFSHWPHRTIPSTAQMIESGFFNCNVGDRVICIYCNLICQQWTPHTDDPCEVHKTLSPNCIYVTAKLIRPAAASIIIVNENSSASTSLDSLRSNEIVFRTACNPAYTEIPKRHESFGLWPNENSPSVDDLVRAGFFYTGTKTIVTCFYCNGSLQNWGPNDNPMIEHARCLSHCAYAKQLCGDDLYRKIQESKRAQQECASTTGNGQLPISDESTLSKLVKQRLDLPISQRLLDQKFKLSIIKRCWEDQLRLKQDDFISECDLYIACLILQKQIKHIDGKKENIVIPSIKMKQIREQNEMCTQEQTLATIQSMTNSTNADMTTSSPSSTNENISSQSSVYSTTSASENDIIPNKSVPSANTEQDQSVNSTSSNPCVLCLTKEKRLACIPCGHLGICVPCGYSLRDCDILVASIILQKQITYIGENEENIIIPSIEMNKISQELSETRRQTTLLTESSNNINVKKSTSSRFTENKLNVSNQKTDLSSLHPCILCNMETKCLACIPCGHLVVCTPCGQSLQLCSINPSDIKAFVPIHLSP</sequence>
<dbReference type="CDD" id="cd00022">
    <property type="entry name" value="BIR"/>
    <property type="match status" value="2"/>
</dbReference>
<dbReference type="PANTHER" id="PTHR10044:SF139">
    <property type="entry name" value="DEATH-ASSOCIATED INHIBITOR OF APOPTOSIS 2"/>
    <property type="match status" value="1"/>
</dbReference>
<gene>
    <name evidence="2" type="ORF">BJG266_LOCUS24671</name>
    <name evidence="3" type="ORF">QVE165_LOCUS39245</name>
</gene>
<dbReference type="SUPFAM" id="SSF57924">
    <property type="entry name" value="Inhibitor of apoptosis (IAP) repeat"/>
    <property type="match status" value="3"/>
</dbReference>
<protein>
    <submittedName>
        <fullName evidence="3">Uncharacterized protein</fullName>
    </submittedName>
</protein>
<reference evidence="3" key="1">
    <citation type="submission" date="2021-02" db="EMBL/GenBank/DDBJ databases">
        <authorList>
            <person name="Nowell W R."/>
        </authorList>
    </citation>
    <scope>NUCLEOTIDE SEQUENCE</scope>
</reference>
<dbReference type="EMBL" id="CAJNOM010000433">
    <property type="protein sequence ID" value="CAF1435416.1"/>
    <property type="molecule type" value="Genomic_DNA"/>
</dbReference>
<name>A0A815NMT5_9BILA</name>
<evidence type="ECO:0000313" key="4">
    <source>
        <dbReference type="Proteomes" id="UP000663832"/>
    </source>
</evidence>
<dbReference type="Proteomes" id="UP000663832">
    <property type="component" value="Unassembled WGS sequence"/>
</dbReference>
<dbReference type="OrthoDB" id="2196114at2759"/>
<dbReference type="GO" id="GO:0043027">
    <property type="term" value="F:cysteine-type endopeptidase inhibitor activity involved in apoptotic process"/>
    <property type="evidence" value="ECO:0007669"/>
    <property type="project" value="TreeGrafter"/>
</dbReference>
<feature type="region of interest" description="Disordered" evidence="1">
    <location>
        <begin position="468"/>
        <end position="525"/>
    </location>
</feature>
<dbReference type="InterPro" id="IPR013083">
    <property type="entry name" value="Znf_RING/FYVE/PHD"/>
</dbReference>
<keyword evidence="4" id="KW-1185">Reference proteome</keyword>
<dbReference type="InterPro" id="IPR050784">
    <property type="entry name" value="IAP"/>
</dbReference>
<organism evidence="3 4">
    <name type="scientific">Adineta steineri</name>
    <dbReference type="NCBI Taxonomy" id="433720"/>
    <lineage>
        <taxon>Eukaryota</taxon>
        <taxon>Metazoa</taxon>
        <taxon>Spiralia</taxon>
        <taxon>Gnathifera</taxon>
        <taxon>Rotifera</taxon>
        <taxon>Eurotatoria</taxon>
        <taxon>Bdelloidea</taxon>
        <taxon>Adinetida</taxon>
        <taxon>Adinetidae</taxon>
        <taxon>Adineta</taxon>
    </lineage>
</organism>
<dbReference type="GO" id="GO:0051726">
    <property type="term" value="P:regulation of cell cycle"/>
    <property type="evidence" value="ECO:0007669"/>
    <property type="project" value="TreeGrafter"/>
</dbReference>
<feature type="compositionally biased region" description="Low complexity" evidence="1">
    <location>
        <begin position="475"/>
        <end position="499"/>
    </location>
</feature>
<dbReference type="SMART" id="SM00238">
    <property type="entry name" value="BIR"/>
    <property type="match status" value="3"/>
</dbReference>
<comment type="caution">
    <text evidence="3">The sequence shown here is derived from an EMBL/GenBank/DDBJ whole genome shotgun (WGS) entry which is preliminary data.</text>
</comment>
<dbReference type="Gene3D" id="3.30.40.10">
    <property type="entry name" value="Zinc/RING finger domain, C3HC4 (zinc finger)"/>
    <property type="match status" value="2"/>
</dbReference>
<dbReference type="AlphaFoldDB" id="A0A815NMT5"/>
<dbReference type="GO" id="GO:0043066">
    <property type="term" value="P:negative regulation of apoptotic process"/>
    <property type="evidence" value="ECO:0007669"/>
    <property type="project" value="TreeGrafter"/>
</dbReference>
<feature type="compositionally biased region" description="Polar residues" evidence="1">
    <location>
        <begin position="508"/>
        <end position="525"/>
    </location>
</feature>
<dbReference type="GO" id="GO:0061630">
    <property type="term" value="F:ubiquitin protein ligase activity"/>
    <property type="evidence" value="ECO:0007669"/>
    <property type="project" value="TreeGrafter"/>
</dbReference>
<dbReference type="GO" id="GO:0005634">
    <property type="term" value="C:nucleus"/>
    <property type="evidence" value="ECO:0007669"/>
    <property type="project" value="TreeGrafter"/>
</dbReference>
<dbReference type="InterPro" id="IPR001370">
    <property type="entry name" value="BIR_rpt"/>
</dbReference>
<evidence type="ECO:0000313" key="3">
    <source>
        <dbReference type="EMBL" id="CAF1435416.1"/>
    </source>
</evidence>
<dbReference type="Gene3D" id="1.10.1170.10">
    <property type="entry name" value="Inhibitor Of Apoptosis Protein (2mihbC-IAP-1), Chain A"/>
    <property type="match status" value="3"/>
</dbReference>
<dbReference type="GO" id="GO:0005737">
    <property type="term" value="C:cytoplasm"/>
    <property type="evidence" value="ECO:0007669"/>
    <property type="project" value="TreeGrafter"/>
</dbReference>
<feature type="compositionally biased region" description="Basic and acidic residues" evidence="1">
    <location>
        <begin position="108"/>
        <end position="130"/>
    </location>
</feature>
<dbReference type="Pfam" id="PF00653">
    <property type="entry name" value="BIR"/>
    <property type="match status" value="3"/>
</dbReference>
<dbReference type="GO" id="GO:0031398">
    <property type="term" value="P:positive regulation of protein ubiquitination"/>
    <property type="evidence" value="ECO:0007669"/>
    <property type="project" value="TreeGrafter"/>
</dbReference>
<proteinExistence type="predicted"/>
<dbReference type="PANTHER" id="PTHR10044">
    <property type="entry name" value="INHIBITOR OF APOPTOSIS"/>
    <property type="match status" value="1"/>
</dbReference>